<organism evidence="1 2">
    <name type="scientific">Prorocentrum cordatum</name>
    <dbReference type="NCBI Taxonomy" id="2364126"/>
    <lineage>
        <taxon>Eukaryota</taxon>
        <taxon>Sar</taxon>
        <taxon>Alveolata</taxon>
        <taxon>Dinophyceae</taxon>
        <taxon>Prorocentrales</taxon>
        <taxon>Prorocentraceae</taxon>
        <taxon>Prorocentrum</taxon>
    </lineage>
</organism>
<reference evidence="1" key="1">
    <citation type="submission" date="2023-10" db="EMBL/GenBank/DDBJ databases">
        <authorList>
            <person name="Chen Y."/>
            <person name="Shah S."/>
            <person name="Dougan E. K."/>
            <person name="Thang M."/>
            <person name="Chan C."/>
        </authorList>
    </citation>
    <scope>NUCLEOTIDE SEQUENCE [LARGE SCALE GENOMIC DNA]</scope>
</reference>
<protein>
    <recommendedName>
        <fullName evidence="3">Reverse transcriptase domain-containing protein</fullName>
    </recommendedName>
</protein>
<dbReference type="Proteomes" id="UP001189429">
    <property type="component" value="Unassembled WGS sequence"/>
</dbReference>
<evidence type="ECO:0000313" key="1">
    <source>
        <dbReference type="EMBL" id="CAK0817677.1"/>
    </source>
</evidence>
<evidence type="ECO:0000313" key="2">
    <source>
        <dbReference type="Proteomes" id="UP001189429"/>
    </source>
</evidence>
<dbReference type="EMBL" id="CAUYUJ010006524">
    <property type="protein sequence ID" value="CAK0817677.1"/>
    <property type="molecule type" value="Genomic_DNA"/>
</dbReference>
<accession>A0ABN9RGS1</accession>
<comment type="caution">
    <text evidence="1">The sequence shown here is derived from an EMBL/GenBank/DDBJ whole genome shotgun (WGS) entry which is preliminary data.</text>
</comment>
<keyword evidence="2" id="KW-1185">Reference proteome</keyword>
<feature type="non-terminal residue" evidence="1">
    <location>
        <position position="1"/>
    </location>
</feature>
<evidence type="ECO:0008006" key="3">
    <source>
        <dbReference type="Google" id="ProtNLM"/>
    </source>
</evidence>
<name>A0ABN9RGS1_9DINO</name>
<proteinExistence type="predicted"/>
<gene>
    <name evidence="1" type="ORF">PCOR1329_LOCUS20197</name>
</gene>
<sequence length="537" mass="58097">ARAHAYLDDVFVVIDSRFAAEAVAVTREALQGIGLELQLAKSKLWVPSPAVPMPAQVDIQRVNELRCLGNAMRFTTAALDEDDQHRLGAPLVPDSRFQASLEALDAFPGRARALLAAGLRVQTAFTLLRTFVGGANNHLLRGCFANEEWREEYDGRVVAFLEQLLGAQLTLQQQRLLWLPCRVGGLGLQSARLTRSAAYIASWQQCLSDVAAARGSRSADALLAGAPRTGATLTVAGDELRRLGCRNYQADWAACFVASRAKQQKALMKHISAECRKTLLRDLEVSGRADLRSAGDKGGAFLLPPTKKSHLLPDEHFMVAVRLRLQLPHPGALGARPPASTCGHRSSQLGHRCNCAVDGRGHHALTCEVGGGVVRRHDSIRDWLAAWIAGVTGAPVLTEQFVPKWDRVVEVDGEEQTERARLDVVFNDQNAQRAYVDVCVPAASSTCPELLRARAARDGAAAARAEDGKRLRYPGPDLVPFAIEALGRPGDDAVTLLRACAPEDPVERSRVLGSAWQSLSALLQTRNAELLLAAESA</sequence>